<proteinExistence type="predicted"/>
<gene>
    <name evidence="3" type="ORF">MBUL_04453</name>
</gene>
<feature type="domain" description="CHAT" evidence="2">
    <location>
        <begin position="97"/>
        <end position="331"/>
    </location>
</feature>
<name>A0A679JRM8_9HYPH</name>
<evidence type="ECO:0000313" key="3">
    <source>
        <dbReference type="EMBL" id="CAA2108960.1"/>
    </source>
</evidence>
<dbReference type="EMBL" id="LR743505">
    <property type="protein sequence ID" value="CAA2108960.1"/>
    <property type="molecule type" value="Genomic_DNA"/>
</dbReference>
<evidence type="ECO:0000259" key="2">
    <source>
        <dbReference type="Pfam" id="PF12770"/>
    </source>
</evidence>
<geneLocation type="plasmid" evidence="3">
    <name>2</name>
</geneLocation>
<sequence>MSSVEMNRRELTRLIEKEADLKKELQRFEGEAAKYSDSARRYDDQARKASSASSATSAFNSAKRERDKSLQSSNKAVDISKKIASNARDQDSRRRSLASAEKSEQQARDRDEQRRSQKEKSDRQARDREDERRRQREKTHAREVARLSAPQVHYVHIRPPEPEKLRVLYLTANAGTDLRTDTEVRQVQQALRGARFRDLVTVEQRPAATFQDLLDGLNDVQPHVVHFSGHGGDQSLFMDDGKITDGSGTALSFSLLVKALDATDSPPTLLVLNACDTLNGAEVILPAVPVVIGMSDAVLDSAAIIFAQQFYAALAGGQSVGSALKQAKVAIEAAMIDAGAEELPNYISRDEIDISQLILVKPIS</sequence>
<feature type="region of interest" description="Disordered" evidence="1">
    <location>
        <begin position="28"/>
        <end position="145"/>
    </location>
</feature>
<dbReference type="InterPro" id="IPR024983">
    <property type="entry name" value="CHAT_dom"/>
</dbReference>
<dbReference type="Pfam" id="PF12770">
    <property type="entry name" value="CHAT"/>
    <property type="match status" value="1"/>
</dbReference>
<feature type="compositionally biased region" description="Basic and acidic residues" evidence="1">
    <location>
        <begin position="101"/>
        <end position="145"/>
    </location>
</feature>
<reference evidence="3" key="1">
    <citation type="submission" date="2019-12" db="EMBL/GenBank/DDBJ databases">
        <authorList>
            <person name="Cremers G."/>
        </authorList>
    </citation>
    <scope>NUCLEOTIDE SEQUENCE</scope>
    <source>
        <strain evidence="3">Mbul1</strain>
        <plasmid evidence="3">2</plasmid>
    </source>
</reference>
<organism evidence="3">
    <name type="scientific">Methylobacterium bullatum</name>
    <dbReference type="NCBI Taxonomy" id="570505"/>
    <lineage>
        <taxon>Bacteria</taxon>
        <taxon>Pseudomonadati</taxon>
        <taxon>Pseudomonadota</taxon>
        <taxon>Alphaproteobacteria</taxon>
        <taxon>Hyphomicrobiales</taxon>
        <taxon>Methylobacteriaceae</taxon>
        <taxon>Methylobacterium</taxon>
    </lineage>
</organism>
<evidence type="ECO:0000256" key="1">
    <source>
        <dbReference type="SAM" id="MobiDB-lite"/>
    </source>
</evidence>
<feature type="compositionally biased region" description="Low complexity" evidence="1">
    <location>
        <begin position="48"/>
        <end position="61"/>
    </location>
</feature>
<protein>
    <recommendedName>
        <fullName evidence="2">CHAT domain-containing protein</fullName>
    </recommendedName>
</protein>
<dbReference type="AlphaFoldDB" id="A0A679JRM8"/>
<accession>A0A679JRM8</accession>
<feature type="compositionally biased region" description="Basic and acidic residues" evidence="1">
    <location>
        <begin position="28"/>
        <end position="47"/>
    </location>
</feature>
<keyword evidence="3" id="KW-0614">Plasmid</keyword>